<evidence type="ECO:0000256" key="3">
    <source>
        <dbReference type="ARBA" id="ARBA00023163"/>
    </source>
</evidence>
<dbReference type="SUPFAM" id="SSF46785">
    <property type="entry name" value="Winged helix' DNA-binding domain"/>
    <property type="match status" value="1"/>
</dbReference>
<organism evidence="5 6">
    <name type="scientific">Candidatus Blautia merdavium</name>
    <dbReference type="NCBI Taxonomy" id="2838494"/>
    <lineage>
        <taxon>Bacteria</taxon>
        <taxon>Bacillati</taxon>
        <taxon>Bacillota</taxon>
        <taxon>Clostridia</taxon>
        <taxon>Lachnospirales</taxon>
        <taxon>Lachnospiraceae</taxon>
        <taxon>Blautia</taxon>
    </lineage>
</organism>
<keyword evidence="2" id="KW-0238">DNA-binding</keyword>
<dbReference type="CDD" id="cd00090">
    <property type="entry name" value="HTH_ARSR"/>
    <property type="match status" value="1"/>
</dbReference>
<gene>
    <name evidence="5" type="ORF">H9753_15895</name>
</gene>
<dbReference type="GO" id="GO:0003700">
    <property type="term" value="F:DNA-binding transcription factor activity"/>
    <property type="evidence" value="ECO:0007669"/>
    <property type="project" value="InterPro"/>
</dbReference>
<dbReference type="SMART" id="SM00347">
    <property type="entry name" value="HTH_MARR"/>
    <property type="match status" value="1"/>
</dbReference>
<comment type="caution">
    <text evidence="5">The sequence shown here is derived from an EMBL/GenBank/DDBJ whole genome shotgun (WGS) entry which is preliminary data.</text>
</comment>
<dbReference type="PROSITE" id="PS50995">
    <property type="entry name" value="HTH_MARR_2"/>
    <property type="match status" value="1"/>
</dbReference>
<accession>A0A9D2PS93</accession>
<keyword evidence="3" id="KW-0804">Transcription</keyword>
<protein>
    <submittedName>
        <fullName evidence="5">MarR family transcriptional regulator</fullName>
    </submittedName>
</protein>
<proteinExistence type="predicted"/>
<dbReference type="EMBL" id="DWVZ01000233">
    <property type="protein sequence ID" value="HJC65075.1"/>
    <property type="molecule type" value="Genomic_DNA"/>
</dbReference>
<dbReference type="PRINTS" id="PR00598">
    <property type="entry name" value="HTHMARR"/>
</dbReference>
<dbReference type="InterPro" id="IPR011991">
    <property type="entry name" value="ArsR-like_HTH"/>
</dbReference>
<dbReference type="Proteomes" id="UP000823886">
    <property type="component" value="Unassembled WGS sequence"/>
</dbReference>
<name>A0A9D2PS93_9FIRM</name>
<feature type="domain" description="HTH marR-type" evidence="4">
    <location>
        <begin position="1"/>
        <end position="134"/>
    </location>
</feature>
<dbReference type="Gene3D" id="1.10.10.10">
    <property type="entry name" value="Winged helix-like DNA-binding domain superfamily/Winged helix DNA-binding domain"/>
    <property type="match status" value="1"/>
</dbReference>
<evidence type="ECO:0000256" key="1">
    <source>
        <dbReference type="ARBA" id="ARBA00023015"/>
    </source>
</evidence>
<dbReference type="InterPro" id="IPR000835">
    <property type="entry name" value="HTH_MarR-typ"/>
</dbReference>
<dbReference type="GO" id="GO:0003677">
    <property type="term" value="F:DNA binding"/>
    <property type="evidence" value="ECO:0007669"/>
    <property type="project" value="UniProtKB-KW"/>
</dbReference>
<reference evidence="5" key="2">
    <citation type="submission" date="2021-04" db="EMBL/GenBank/DDBJ databases">
        <authorList>
            <person name="Gilroy R."/>
        </authorList>
    </citation>
    <scope>NUCLEOTIDE SEQUENCE</scope>
    <source>
        <strain evidence="5">ChiBcec2-3848</strain>
    </source>
</reference>
<keyword evidence="1" id="KW-0805">Transcription regulation</keyword>
<dbReference type="Pfam" id="PF01047">
    <property type="entry name" value="MarR"/>
    <property type="match status" value="1"/>
</dbReference>
<evidence type="ECO:0000259" key="4">
    <source>
        <dbReference type="PROSITE" id="PS50995"/>
    </source>
</evidence>
<reference evidence="5" key="1">
    <citation type="journal article" date="2021" name="PeerJ">
        <title>Extensive microbial diversity within the chicken gut microbiome revealed by metagenomics and culture.</title>
        <authorList>
            <person name="Gilroy R."/>
            <person name="Ravi A."/>
            <person name="Getino M."/>
            <person name="Pursley I."/>
            <person name="Horton D.L."/>
            <person name="Alikhan N.F."/>
            <person name="Baker D."/>
            <person name="Gharbi K."/>
            <person name="Hall N."/>
            <person name="Watson M."/>
            <person name="Adriaenssens E.M."/>
            <person name="Foster-Nyarko E."/>
            <person name="Jarju S."/>
            <person name="Secka A."/>
            <person name="Antonio M."/>
            <person name="Oren A."/>
            <person name="Chaudhuri R.R."/>
            <person name="La Ragione R."/>
            <person name="Hildebrand F."/>
            <person name="Pallen M.J."/>
        </authorList>
    </citation>
    <scope>NUCLEOTIDE SEQUENCE</scope>
    <source>
        <strain evidence="5">ChiBcec2-3848</strain>
    </source>
</reference>
<dbReference type="InterPro" id="IPR036390">
    <property type="entry name" value="WH_DNA-bd_sf"/>
</dbReference>
<dbReference type="InterPro" id="IPR036388">
    <property type="entry name" value="WH-like_DNA-bd_sf"/>
</dbReference>
<evidence type="ECO:0000313" key="5">
    <source>
        <dbReference type="EMBL" id="HJC65075.1"/>
    </source>
</evidence>
<dbReference type="AlphaFoldDB" id="A0A9D2PS93"/>
<evidence type="ECO:0000256" key="2">
    <source>
        <dbReference type="ARBA" id="ARBA00023125"/>
    </source>
</evidence>
<dbReference type="PANTHER" id="PTHR42756">
    <property type="entry name" value="TRANSCRIPTIONAL REGULATOR, MARR"/>
    <property type="match status" value="1"/>
</dbReference>
<evidence type="ECO:0000313" key="6">
    <source>
        <dbReference type="Proteomes" id="UP000823886"/>
    </source>
</evidence>
<dbReference type="PANTHER" id="PTHR42756:SF1">
    <property type="entry name" value="TRANSCRIPTIONAL REPRESSOR OF EMRAB OPERON"/>
    <property type="match status" value="1"/>
</dbReference>
<sequence>MDLSFHYLVMAEHSILQKKLLSCLKNTGLTIGQPKILDYLKDHNGASQKEIARGCHIEPGTLTSLLNRMEETELVERRMQDGNRRSYYIFLKEKGVQKLETVTASFAQLEEKAFRGLSQKERETFMELFLRIYKNTEAQALLPEETITQKGDDEKWKN</sequence>